<name>A0A542EHQ9_9MICO</name>
<protein>
    <submittedName>
        <fullName evidence="2">Methyltransferase family protein</fullName>
    </submittedName>
</protein>
<dbReference type="InterPro" id="IPR013216">
    <property type="entry name" value="Methyltransf_11"/>
</dbReference>
<evidence type="ECO:0000313" key="2">
    <source>
        <dbReference type="EMBL" id="TQJ14877.1"/>
    </source>
</evidence>
<comment type="caution">
    <text evidence="2">The sequence shown here is derived from an EMBL/GenBank/DDBJ whole genome shotgun (WGS) entry which is preliminary data.</text>
</comment>
<reference evidence="2 3" key="1">
    <citation type="submission" date="2019-06" db="EMBL/GenBank/DDBJ databases">
        <title>Sequencing the genomes of 1000 actinobacteria strains.</title>
        <authorList>
            <person name="Klenk H.-P."/>
        </authorList>
    </citation>
    <scope>NUCLEOTIDE SEQUENCE [LARGE SCALE GENOMIC DNA]</scope>
    <source>
        <strain evidence="2 3">DSM 19828</strain>
    </source>
</reference>
<dbReference type="RefSeq" id="WP_141928616.1">
    <property type="nucleotide sequence ID" value="NZ_VFMO01000001.1"/>
</dbReference>
<gene>
    <name evidence="2" type="ORF">FB459_2393</name>
</gene>
<dbReference type="AlphaFoldDB" id="A0A542EHQ9"/>
<dbReference type="Pfam" id="PF08241">
    <property type="entry name" value="Methyltransf_11"/>
    <property type="match status" value="1"/>
</dbReference>
<accession>A0A542EHQ9</accession>
<dbReference type="PANTHER" id="PTHR43460">
    <property type="entry name" value="METHYLTRANSFERASE"/>
    <property type="match status" value="1"/>
</dbReference>
<keyword evidence="3" id="KW-1185">Reference proteome</keyword>
<dbReference type="InterPro" id="IPR052939">
    <property type="entry name" value="23S_rRNA_MeTrnsfrase_RlmA"/>
</dbReference>
<dbReference type="InterPro" id="IPR029063">
    <property type="entry name" value="SAM-dependent_MTases_sf"/>
</dbReference>
<dbReference type="GO" id="GO:0032259">
    <property type="term" value="P:methylation"/>
    <property type="evidence" value="ECO:0007669"/>
    <property type="project" value="UniProtKB-KW"/>
</dbReference>
<dbReference type="Proteomes" id="UP000320806">
    <property type="component" value="Unassembled WGS sequence"/>
</dbReference>
<dbReference type="EMBL" id="VFMO01000001">
    <property type="protein sequence ID" value="TQJ14877.1"/>
    <property type="molecule type" value="Genomic_DNA"/>
</dbReference>
<evidence type="ECO:0000259" key="1">
    <source>
        <dbReference type="Pfam" id="PF08241"/>
    </source>
</evidence>
<feature type="domain" description="Methyltransferase type 11" evidence="1">
    <location>
        <begin position="52"/>
        <end position="138"/>
    </location>
</feature>
<keyword evidence="2" id="KW-0489">Methyltransferase</keyword>
<sequence>MRSFEDLVTEAEDADVTGWGFGWLEGRANEQRPSWGYARLLEQRLAHAGSALDIDTGGGEVVNEASCLPRTMVVTESWAPNAERAREILGARGVRVVATDTGGGLPFDDSSFDVVSSRHPVKPDWSEIHRVLRPGGCYLAQHVGPSSAFELIEFMLGPLSPQQRSGRDPKAEAAEARAAGLTVDRLRTARCRMEFFDIGAVVWILRKCVWWVPDFDVVRYEEPLRELDAQMRTGHPFVAHSTRHLIEATRPI</sequence>
<dbReference type="GO" id="GO:0008757">
    <property type="term" value="F:S-adenosylmethionine-dependent methyltransferase activity"/>
    <property type="evidence" value="ECO:0007669"/>
    <property type="project" value="InterPro"/>
</dbReference>
<organism evidence="2 3">
    <name type="scientific">Yimella lutea</name>
    <dbReference type="NCBI Taxonomy" id="587872"/>
    <lineage>
        <taxon>Bacteria</taxon>
        <taxon>Bacillati</taxon>
        <taxon>Actinomycetota</taxon>
        <taxon>Actinomycetes</taxon>
        <taxon>Micrococcales</taxon>
        <taxon>Dermacoccaceae</taxon>
        <taxon>Yimella</taxon>
    </lineage>
</organism>
<dbReference type="PANTHER" id="PTHR43460:SF1">
    <property type="entry name" value="METHYLTRANSFERASE TYPE 11 DOMAIN-CONTAINING PROTEIN"/>
    <property type="match status" value="1"/>
</dbReference>
<dbReference type="SUPFAM" id="SSF53335">
    <property type="entry name" value="S-adenosyl-L-methionine-dependent methyltransferases"/>
    <property type="match status" value="1"/>
</dbReference>
<dbReference type="OrthoDB" id="9795864at2"/>
<evidence type="ECO:0000313" key="3">
    <source>
        <dbReference type="Proteomes" id="UP000320806"/>
    </source>
</evidence>
<dbReference type="Gene3D" id="3.40.50.150">
    <property type="entry name" value="Vaccinia Virus protein VP39"/>
    <property type="match status" value="1"/>
</dbReference>
<keyword evidence="2" id="KW-0808">Transferase</keyword>
<proteinExistence type="predicted"/>